<dbReference type="AlphaFoldDB" id="X1R0W9"/>
<organism evidence="1">
    <name type="scientific">marine sediment metagenome</name>
    <dbReference type="NCBI Taxonomy" id="412755"/>
    <lineage>
        <taxon>unclassified sequences</taxon>
        <taxon>metagenomes</taxon>
        <taxon>ecological metagenomes</taxon>
    </lineage>
</organism>
<sequence>MLVEAKCFDDEEKAKTWVFEDGLSEAESDISMGSTEPDMDLSFIKGKPITVELGDKPEYRNRLESISQGFSVTIVKAATISFLLGLFNQYLLLKGSKLYQKDKHFRKTVSEMPHEWCYDQSVPNSEGEYPEE</sequence>
<comment type="caution">
    <text evidence="1">The sequence shown here is derived from an EMBL/GenBank/DDBJ whole genome shotgun (WGS) entry which is preliminary data.</text>
</comment>
<evidence type="ECO:0000313" key="1">
    <source>
        <dbReference type="EMBL" id="GAI74442.1"/>
    </source>
</evidence>
<gene>
    <name evidence="1" type="ORF">S12H4_22269</name>
</gene>
<accession>X1R0W9</accession>
<name>X1R0W9_9ZZZZ</name>
<proteinExistence type="predicted"/>
<reference evidence="1" key="1">
    <citation type="journal article" date="2014" name="Front. Microbiol.">
        <title>High frequency of phylogenetically diverse reductive dehalogenase-homologous genes in deep subseafloor sedimentary metagenomes.</title>
        <authorList>
            <person name="Kawai M."/>
            <person name="Futagami T."/>
            <person name="Toyoda A."/>
            <person name="Takaki Y."/>
            <person name="Nishi S."/>
            <person name="Hori S."/>
            <person name="Arai W."/>
            <person name="Tsubouchi T."/>
            <person name="Morono Y."/>
            <person name="Uchiyama I."/>
            <person name="Ito T."/>
            <person name="Fujiyama A."/>
            <person name="Inagaki F."/>
            <person name="Takami H."/>
        </authorList>
    </citation>
    <scope>NUCLEOTIDE SEQUENCE</scope>
    <source>
        <strain evidence="1">Expedition CK06-06</strain>
    </source>
</reference>
<dbReference type="EMBL" id="BARW01011581">
    <property type="protein sequence ID" value="GAI74442.1"/>
    <property type="molecule type" value="Genomic_DNA"/>
</dbReference>
<protein>
    <submittedName>
        <fullName evidence="1">Uncharacterized protein</fullName>
    </submittedName>
</protein>